<gene>
    <name evidence="15" type="ORF">CUNI_LOCUS21986</name>
</gene>
<keyword evidence="7" id="KW-0492">Microsome</keyword>
<dbReference type="OrthoDB" id="5788137at2759"/>
<evidence type="ECO:0000256" key="8">
    <source>
        <dbReference type="ARBA" id="ARBA00022857"/>
    </source>
</evidence>
<name>A0A8S4A829_9EUPU</name>
<feature type="domain" description="3-oxo-5-alpha-steroid 4-dehydrogenase C-terminal" evidence="14">
    <location>
        <begin position="118"/>
        <end position="264"/>
    </location>
</feature>
<keyword evidence="16" id="KW-1185">Reference proteome</keyword>
<dbReference type="GO" id="GO:0005789">
    <property type="term" value="C:endoplasmic reticulum membrane"/>
    <property type="evidence" value="ECO:0007669"/>
    <property type="project" value="UniProtKB-SubCell"/>
</dbReference>
<feature type="transmembrane region" description="Helical" evidence="13">
    <location>
        <begin position="221"/>
        <end position="242"/>
    </location>
</feature>
<keyword evidence="6" id="KW-0256">Endoplasmic reticulum</keyword>
<evidence type="ECO:0000313" key="16">
    <source>
        <dbReference type="Proteomes" id="UP000678393"/>
    </source>
</evidence>
<dbReference type="PANTHER" id="PTHR10556">
    <property type="entry name" value="3-OXO-5-ALPHA-STEROID 4-DEHYDROGENASE"/>
    <property type="match status" value="1"/>
</dbReference>
<dbReference type="PROSITE" id="PS50244">
    <property type="entry name" value="S5A_REDUCTASE"/>
    <property type="match status" value="1"/>
</dbReference>
<keyword evidence="8" id="KW-0521">NADP</keyword>
<keyword evidence="4 13" id="KW-0812">Transmembrane</keyword>
<proteinExistence type="inferred from homology"/>
<comment type="subcellular location">
    <subcellularLocation>
        <location evidence="1">Endoplasmic reticulum membrane</location>
        <topology evidence="1">Multi-pass membrane protein</topology>
    </subcellularLocation>
    <subcellularLocation>
        <location evidence="2">Microsome membrane</location>
    </subcellularLocation>
</comment>
<evidence type="ECO:0000256" key="2">
    <source>
        <dbReference type="ARBA" id="ARBA00004524"/>
    </source>
</evidence>
<dbReference type="EMBL" id="CAJHNH020008532">
    <property type="protein sequence ID" value="CAG5136428.1"/>
    <property type="molecule type" value="Genomic_DNA"/>
</dbReference>
<dbReference type="GO" id="GO:0030154">
    <property type="term" value="P:cell differentiation"/>
    <property type="evidence" value="ECO:0007669"/>
    <property type="project" value="UniProtKB-KW"/>
</dbReference>
<dbReference type="InterPro" id="IPR039357">
    <property type="entry name" value="SRD5A/TECR"/>
</dbReference>
<evidence type="ECO:0000313" key="15">
    <source>
        <dbReference type="EMBL" id="CAG5136428.1"/>
    </source>
</evidence>
<dbReference type="Pfam" id="PF02544">
    <property type="entry name" value="Steroid_dh"/>
    <property type="match status" value="1"/>
</dbReference>
<evidence type="ECO:0000256" key="12">
    <source>
        <dbReference type="ARBA" id="ARBA00023136"/>
    </source>
</evidence>
<evidence type="ECO:0000256" key="10">
    <source>
        <dbReference type="ARBA" id="ARBA00023002"/>
    </source>
</evidence>
<keyword evidence="11" id="KW-0443">Lipid metabolism</keyword>
<keyword evidence="5" id="KW-0221">Differentiation</keyword>
<keyword evidence="9 13" id="KW-1133">Transmembrane helix</keyword>
<evidence type="ECO:0000256" key="13">
    <source>
        <dbReference type="SAM" id="Phobius"/>
    </source>
</evidence>
<keyword evidence="10" id="KW-0560">Oxidoreductase</keyword>
<dbReference type="GO" id="GO:0006694">
    <property type="term" value="P:steroid biosynthetic process"/>
    <property type="evidence" value="ECO:0007669"/>
    <property type="project" value="TreeGrafter"/>
</dbReference>
<evidence type="ECO:0000259" key="14">
    <source>
        <dbReference type="Pfam" id="PF02544"/>
    </source>
</evidence>
<reference evidence="15" key="1">
    <citation type="submission" date="2021-04" db="EMBL/GenBank/DDBJ databases">
        <authorList>
            <consortium name="Molecular Ecology Group"/>
        </authorList>
    </citation>
    <scope>NUCLEOTIDE SEQUENCE</scope>
</reference>
<sequence length="264" mass="29971">MANFVLDFLASLFKNEETLMIYLSYMFIVCGLLTVLTLWLVTAPYGRYSRSGWGILVPSTTAWLLQELPCLLVPLMLVLFSDCPRSIYYTNRFVLGLFLLHYCQRALIFPFLIRGGKPTPVSVFLMAAGFCIVNGYLQTGLHPEICRFDMDTPDLLTLNLFFYFQNLLGVLLFLSGMIINLHSDSVLRNLRKPGESGYKIPYGGMFNYVSGANFLGEILEWWGFAILSWNLPALAFAIFTLCNIGPRKFDDYPASRKALIPFLL</sequence>
<dbReference type="FunFam" id="1.20.120.1630:FF:000014">
    <property type="entry name" value="Steroid 5-alpha reductase, putative"/>
    <property type="match status" value="1"/>
</dbReference>
<feature type="transmembrane region" description="Helical" evidence="13">
    <location>
        <begin position="158"/>
        <end position="179"/>
    </location>
</feature>
<evidence type="ECO:0000256" key="6">
    <source>
        <dbReference type="ARBA" id="ARBA00022824"/>
    </source>
</evidence>
<evidence type="ECO:0000256" key="1">
    <source>
        <dbReference type="ARBA" id="ARBA00004477"/>
    </source>
</evidence>
<evidence type="ECO:0000256" key="5">
    <source>
        <dbReference type="ARBA" id="ARBA00022782"/>
    </source>
</evidence>
<feature type="transmembrane region" description="Helical" evidence="13">
    <location>
        <begin position="93"/>
        <end position="113"/>
    </location>
</feature>
<evidence type="ECO:0000256" key="3">
    <source>
        <dbReference type="ARBA" id="ARBA00007742"/>
    </source>
</evidence>
<dbReference type="InterPro" id="IPR001104">
    <property type="entry name" value="3-oxo-5_a-steroid_4-DH_C"/>
</dbReference>
<evidence type="ECO:0000256" key="7">
    <source>
        <dbReference type="ARBA" id="ARBA00022848"/>
    </source>
</evidence>
<feature type="transmembrane region" description="Helical" evidence="13">
    <location>
        <begin position="61"/>
        <end position="81"/>
    </location>
</feature>
<dbReference type="GO" id="GO:0003865">
    <property type="term" value="F:3-oxo-5-alpha-steroid 4-dehydrogenase activity"/>
    <property type="evidence" value="ECO:0007669"/>
    <property type="project" value="TreeGrafter"/>
</dbReference>
<comment type="similarity">
    <text evidence="3">Belongs to the steroid 5-alpha reductase family.</text>
</comment>
<accession>A0A8S4A829</accession>
<keyword evidence="12 13" id="KW-0472">Membrane</keyword>
<dbReference type="Proteomes" id="UP000678393">
    <property type="component" value="Unassembled WGS sequence"/>
</dbReference>
<dbReference type="AlphaFoldDB" id="A0A8S4A829"/>
<comment type="caution">
    <text evidence="15">The sequence shown here is derived from an EMBL/GenBank/DDBJ whole genome shotgun (WGS) entry which is preliminary data.</text>
</comment>
<protein>
    <recommendedName>
        <fullName evidence="14">3-oxo-5-alpha-steroid 4-dehydrogenase C-terminal domain-containing protein</fullName>
    </recommendedName>
</protein>
<feature type="transmembrane region" description="Helical" evidence="13">
    <location>
        <begin position="119"/>
        <end position="137"/>
    </location>
</feature>
<evidence type="ECO:0000256" key="11">
    <source>
        <dbReference type="ARBA" id="ARBA00023098"/>
    </source>
</evidence>
<feature type="transmembrane region" description="Helical" evidence="13">
    <location>
        <begin position="21"/>
        <end position="41"/>
    </location>
</feature>
<dbReference type="PANTHER" id="PTHR10556:SF57">
    <property type="entry name" value="3-OXO-5-ALPHA-STEROID 4-DEHYDROGENASE 1"/>
    <property type="match status" value="1"/>
</dbReference>
<evidence type="ECO:0000256" key="4">
    <source>
        <dbReference type="ARBA" id="ARBA00022692"/>
    </source>
</evidence>
<organism evidence="15 16">
    <name type="scientific">Candidula unifasciata</name>
    <dbReference type="NCBI Taxonomy" id="100452"/>
    <lineage>
        <taxon>Eukaryota</taxon>
        <taxon>Metazoa</taxon>
        <taxon>Spiralia</taxon>
        <taxon>Lophotrochozoa</taxon>
        <taxon>Mollusca</taxon>
        <taxon>Gastropoda</taxon>
        <taxon>Heterobranchia</taxon>
        <taxon>Euthyneura</taxon>
        <taxon>Panpulmonata</taxon>
        <taxon>Eupulmonata</taxon>
        <taxon>Stylommatophora</taxon>
        <taxon>Helicina</taxon>
        <taxon>Helicoidea</taxon>
        <taxon>Geomitridae</taxon>
        <taxon>Candidula</taxon>
    </lineage>
</organism>
<evidence type="ECO:0000256" key="9">
    <source>
        <dbReference type="ARBA" id="ARBA00022989"/>
    </source>
</evidence>